<keyword evidence="2" id="KW-0805">Transcription regulation</keyword>
<feature type="region of interest" description="Disordered" evidence="6">
    <location>
        <begin position="184"/>
        <end position="203"/>
    </location>
</feature>
<dbReference type="EMBL" id="QZWG01000003">
    <property type="protein sequence ID" value="RZC22501.1"/>
    <property type="molecule type" value="Genomic_DNA"/>
</dbReference>
<evidence type="ECO:0000256" key="6">
    <source>
        <dbReference type="SAM" id="MobiDB-lite"/>
    </source>
</evidence>
<reference evidence="8 9" key="1">
    <citation type="submission" date="2018-09" db="EMBL/GenBank/DDBJ databases">
        <title>A high-quality reference genome of wild soybean provides a powerful tool to mine soybean genomes.</title>
        <authorList>
            <person name="Xie M."/>
            <person name="Chung C.Y.L."/>
            <person name="Li M.-W."/>
            <person name="Wong F.-L."/>
            <person name="Chan T.-F."/>
            <person name="Lam H.-M."/>
        </authorList>
    </citation>
    <scope>NUCLEOTIDE SEQUENCE [LARGE SCALE GENOMIC DNA]</scope>
    <source>
        <strain evidence="9">cv. W05</strain>
        <tissue evidence="8">Hypocotyl of etiolated seedlings</tissue>
    </source>
</reference>
<keyword evidence="4" id="KW-0804">Transcription</keyword>
<dbReference type="InterPro" id="IPR016177">
    <property type="entry name" value="DNA-bd_dom_sf"/>
</dbReference>
<dbReference type="AlphaFoldDB" id="A0A445LH65"/>
<dbReference type="PANTHER" id="PTHR31194:SF218">
    <property type="entry name" value="AP2_ERF DOMAIN-CONTAINING PROTEIN"/>
    <property type="match status" value="1"/>
</dbReference>
<feature type="domain" description="AP2/ERF" evidence="7">
    <location>
        <begin position="108"/>
        <end position="165"/>
    </location>
</feature>
<protein>
    <submittedName>
        <fullName evidence="8">Ethylene-responsive transcription factor CRF4</fullName>
    </submittedName>
</protein>
<evidence type="ECO:0000313" key="8">
    <source>
        <dbReference type="EMBL" id="RZC22501.1"/>
    </source>
</evidence>
<evidence type="ECO:0000313" key="9">
    <source>
        <dbReference type="Proteomes" id="UP000289340"/>
    </source>
</evidence>
<dbReference type="PANTHER" id="PTHR31194">
    <property type="entry name" value="SHN SHINE , DNA BINDING / TRANSCRIPTION FACTOR"/>
    <property type="match status" value="1"/>
</dbReference>
<evidence type="ECO:0000256" key="4">
    <source>
        <dbReference type="ARBA" id="ARBA00023163"/>
    </source>
</evidence>
<dbReference type="GO" id="GO:0005634">
    <property type="term" value="C:nucleus"/>
    <property type="evidence" value="ECO:0007669"/>
    <property type="project" value="UniProtKB-SubCell"/>
</dbReference>
<organism evidence="8 9">
    <name type="scientific">Glycine soja</name>
    <name type="common">Wild soybean</name>
    <dbReference type="NCBI Taxonomy" id="3848"/>
    <lineage>
        <taxon>Eukaryota</taxon>
        <taxon>Viridiplantae</taxon>
        <taxon>Streptophyta</taxon>
        <taxon>Embryophyta</taxon>
        <taxon>Tracheophyta</taxon>
        <taxon>Spermatophyta</taxon>
        <taxon>Magnoliopsida</taxon>
        <taxon>eudicotyledons</taxon>
        <taxon>Gunneridae</taxon>
        <taxon>Pentapetalae</taxon>
        <taxon>rosids</taxon>
        <taxon>fabids</taxon>
        <taxon>Fabales</taxon>
        <taxon>Fabaceae</taxon>
        <taxon>Papilionoideae</taxon>
        <taxon>50 kb inversion clade</taxon>
        <taxon>NPAAA clade</taxon>
        <taxon>indigoferoid/millettioid clade</taxon>
        <taxon>Phaseoleae</taxon>
        <taxon>Glycine</taxon>
        <taxon>Glycine subgen. Soja</taxon>
    </lineage>
</organism>
<comment type="caution">
    <text evidence="8">The sequence shown here is derived from an EMBL/GenBank/DDBJ whole genome shotgun (WGS) entry which is preliminary data.</text>
</comment>
<evidence type="ECO:0000259" key="7">
    <source>
        <dbReference type="PROSITE" id="PS51032"/>
    </source>
</evidence>
<dbReference type="SMART" id="SM00380">
    <property type="entry name" value="AP2"/>
    <property type="match status" value="1"/>
</dbReference>
<evidence type="ECO:0000256" key="2">
    <source>
        <dbReference type="ARBA" id="ARBA00023015"/>
    </source>
</evidence>
<dbReference type="PRINTS" id="PR00367">
    <property type="entry name" value="ETHRSPELEMNT"/>
</dbReference>
<dbReference type="GO" id="GO:0003677">
    <property type="term" value="F:DNA binding"/>
    <property type="evidence" value="ECO:0007669"/>
    <property type="project" value="UniProtKB-KW"/>
</dbReference>
<name>A0A445LH65_GLYSO</name>
<keyword evidence="3" id="KW-0238">DNA-binding</keyword>
<dbReference type="SUPFAM" id="SSF54171">
    <property type="entry name" value="DNA-binding domain"/>
    <property type="match status" value="1"/>
</dbReference>
<dbReference type="InterPro" id="IPR036955">
    <property type="entry name" value="AP2/ERF_dom_sf"/>
</dbReference>
<evidence type="ECO:0000256" key="3">
    <source>
        <dbReference type="ARBA" id="ARBA00023125"/>
    </source>
</evidence>
<keyword evidence="9" id="KW-1185">Reference proteome</keyword>
<dbReference type="Proteomes" id="UP000289340">
    <property type="component" value="Chromosome 3"/>
</dbReference>
<gene>
    <name evidence="8" type="ORF">D0Y65_008231</name>
</gene>
<dbReference type="Gene3D" id="3.30.730.10">
    <property type="entry name" value="AP2/ERF domain"/>
    <property type="match status" value="1"/>
</dbReference>
<dbReference type="FunFam" id="3.30.730.10:FF:000001">
    <property type="entry name" value="Ethylene-responsive transcription factor 2"/>
    <property type="match status" value="1"/>
</dbReference>
<accession>A0A445LH65</accession>
<dbReference type="Pfam" id="PF00847">
    <property type="entry name" value="AP2"/>
    <property type="match status" value="1"/>
</dbReference>
<proteinExistence type="predicted"/>
<evidence type="ECO:0000256" key="5">
    <source>
        <dbReference type="ARBA" id="ARBA00023242"/>
    </source>
</evidence>
<dbReference type="PROSITE" id="PS51032">
    <property type="entry name" value="AP2_ERF"/>
    <property type="match status" value="1"/>
</dbReference>
<dbReference type="CDD" id="cd00018">
    <property type="entry name" value="AP2"/>
    <property type="match status" value="1"/>
</dbReference>
<evidence type="ECO:0000256" key="1">
    <source>
        <dbReference type="ARBA" id="ARBA00004123"/>
    </source>
</evidence>
<comment type="subcellular location">
    <subcellularLocation>
        <location evidence="1">Nucleus</location>
    </subcellularLocation>
</comment>
<dbReference type="GO" id="GO:0003700">
    <property type="term" value="F:DNA-binding transcription factor activity"/>
    <property type="evidence" value="ECO:0007669"/>
    <property type="project" value="InterPro"/>
</dbReference>
<sequence length="302" mass="34318">MYHSLHFMEARFSEQKVVTYKHVKPGDILNAAPKVVRISVMDPYATDDEDEDEGLVIHPRMKKFVNEIRIVEKKSSTNCESAGVNRTSNVSLRQHYKGKTGDSLEKKRLRGVRQRPWGRWAAEIRDPVKRIRVWLGTYDTAEEAAMVYDKAAIAFRGSKALTNFIKPPTREDLCDCGPNETEASVAVSGENDSSEESHLSSPTSVLGLQSVELMLEEVSETDLPSKEESSSQDSFLFLDSHSSSIDCYFNFETLPPVFLHETSITQQPDFHDKFSDISHLVNEDFQSWNWDIDSYFSDPLLI</sequence>
<dbReference type="InterPro" id="IPR050913">
    <property type="entry name" value="AP2/ERF_ERF"/>
</dbReference>
<dbReference type="InterPro" id="IPR001471">
    <property type="entry name" value="AP2/ERF_dom"/>
</dbReference>
<keyword evidence="5" id="KW-0539">Nucleus</keyword>